<evidence type="ECO:0000313" key="4">
    <source>
        <dbReference type="Proteomes" id="UP000001064"/>
    </source>
</evidence>
<dbReference type="InParanoid" id="F0ZWW2"/>
<feature type="transmembrane region" description="Helical" evidence="2">
    <location>
        <begin position="5"/>
        <end position="26"/>
    </location>
</feature>
<dbReference type="VEuPathDB" id="AmoebaDB:DICPUDRAFT_82559"/>
<dbReference type="PANTHER" id="PTHR31318">
    <property type="entry name" value="EXPRESSED PROTEIN-RELATED"/>
    <property type="match status" value="1"/>
</dbReference>
<dbReference type="RefSeq" id="XP_003291909.1">
    <property type="nucleotide sequence ID" value="XM_003291861.1"/>
</dbReference>
<evidence type="ECO:0008006" key="5">
    <source>
        <dbReference type="Google" id="ProtNLM"/>
    </source>
</evidence>
<dbReference type="KEGG" id="dpp:DICPUDRAFT_82559"/>
<accession>F0ZWW2</accession>
<protein>
    <recommendedName>
        <fullName evidence="5">Right handed beta helix domain-containing protein</fullName>
    </recommendedName>
</protein>
<evidence type="ECO:0000256" key="2">
    <source>
        <dbReference type="SAM" id="Phobius"/>
    </source>
</evidence>
<dbReference type="PANTHER" id="PTHR31318:SF2">
    <property type="entry name" value="PECTIN LYASE-LIKE FAMILY PROTEIN-RELATED"/>
    <property type="match status" value="1"/>
</dbReference>
<feature type="transmembrane region" description="Helical" evidence="2">
    <location>
        <begin position="512"/>
        <end position="534"/>
    </location>
</feature>
<feature type="region of interest" description="Disordered" evidence="1">
    <location>
        <begin position="568"/>
        <end position="609"/>
    </location>
</feature>
<sequence>MNRVLILIILFFLNFKFIIINAYYIVIDFNSKEKYENFKCGQLDINRNVIYPPCKSFFDAGKSASEYNPVEYNNNQFNNSLILYILVDENEKNVFLNDEFVAFGEIYNYCFVDFKIVDSDFKELNETIITLDGSKINQPFIHTQEPTINYQCNNNNNISSIIKNNNNYNENIVFSIYNLQLVNWYTKPMFELKVFIDSPYGFNRTYIFRNCIFKNSDAVIATAISYKNSKEINLRKHIIFHSCIFDNLIKSSHNSMIFDKSPIGSCWSNMYFYDCIFRNTIIKDEPLISSYLIEKLVMERTVIENNYLGVSFYRVFHNNVDINMNHLKIQYNQINNFLHFGNIDKAIQTFSFQFKDSSIENNQLLKNKSIQYLFDLDFEIRTHFEHVHYVADNTLVSFIESTFRNNIIENNKNNIVGLISINSKYCKLFFSNLIVEKEFNQFLNSTTPYSISLSNNTIESKDSIISENTKVILYNNSILNQMKLINSTIINLNSQEEPNENGNNGINNKNKLIIAIIIPIISTVIIVVIAILLYKRTSLFKNKTSNSKNNNTFINKNKDNDMNNEIELQDNDEKANVDHGSIPIDENEGKDINNKKKKSLNENEAQLDN</sequence>
<dbReference type="AlphaFoldDB" id="F0ZWW2"/>
<name>F0ZWW2_DICPU</name>
<keyword evidence="2" id="KW-0812">Transmembrane</keyword>
<evidence type="ECO:0000313" key="3">
    <source>
        <dbReference type="EMBL" id="EGC31567.1"/>
    </source>
</evidence>
<evidence type="ECO:0000256" key="1">
    <source>
        <dbReference type="SAM" id="MobiDB-lite"/>
    </source>
</evidence>
<reference evidence="4" key="1">
    <citation type="journal article" date="2011" name="Genome Biol.">
        <title>Comparative genomics of the social amoebae Dictyostelium discoideum and Dictyostelium purpureum.</title>
        <authorList>
            <consortium name="US DOE Joint Genome Institute (JGI-PGF)"/>
            <person name="Sucgang R."/>
            <person name="Kuo A."/>
            <person name="Tian X."/>
            <person name="Salerno W."/>
            <person name="Parikh A."/>
            <person name="Feasley C.L."/>
            <person name="Dalin E."/>
            <person name="Tu H."/>
            <person name="Huang E."/>
            <person name="Barry K."/>
            <person name="Lindquist E."/>
            <person name="Shapiro H."/>
            <person name="Bruce D."/>
            <person name="Schmutz J."/>
            <person name="Salamov A."/>
            <person name="Fey P."/>
            <person name="Gaudet P."/>
            <person name="Anjard C."/>
            <person name="Babu M.M."/>
            <person name="Basu S."/>
            <person name="Bushmanova Y."/>
            <person name="van der Wel H."/>
            <person name="Katoh-Kurasawa M."/>
            <person name="Dinh C."/>
            <person name="Coutinho P.M."/>
            <person name="Saito T."/>
            <person name="Elias M."/>
            <person name="Schaap P."/>
            <person name="Kay R.R."/>
            <person name="Henrissat B."/>
            <person name="Eichinger L."/>
            <person name="Rivero F."/>
            <person name="Putnam N.H."/>
            <person name="West C.M."/>
            <person name="Loomis W.F."/>
            <person name="Chisholm R.L."/>
            <person name="Shaulsky G."/>
            <person name="Strassmann J.E."/>
            <person name="Queller D.C."/>
            <person name="Kuspa A."/>
            <person name="Grigoriev I.V."/>
        </authorList>
    </citation>
    <scope>NUCLEOTIDE SEQUENCE [LARGE SCALE GENOMIC DNA]</scope>
    <source>
        <strain evidence="4">QSDP1</strain>
    </source>
</reference>
<proteinExistence type="predicted"/>
<gene>
    <name evidence="3" type="ORF">DICPUDRAFT_82559</name>
</gene>
<dbReference type="EMBL" id="GL871245">
    <property type="protein sequence ID" value="EGC31567.1"/>
    <property type="molecule type" value="Genomic_DNA"/>
</dbReference>
<keyword evidence="2" id="KW-0472">Membrane</keyword>
<keyword evidence="2" id="KW-1133">Transmembrane helix</keyword>
<keyword evidence="4" id="KW-1185">Reference proteome</keyword>
<dbReference type="GeneID" id="10505652"/>
<organism evidence="3 4">
    <name type="scientific">Dictyostelium purpureum</name>
    <name type="common">Slime mold</name>
    <dbReference type="NCBI Taxonomy" id="5786"/>
    <lineage>
        <taxon>Eukaryota</taxon>
        <taxon>Amoebozoa</taxon>
        <taxon>Evosea</taxon>
        <taxon>Eumycetozoa</taxon>
        <taxon>Dictyostelia</taxon>
        <taxon>Dictyosteliales</taxon>
        <taxon>Dictyosteliaceae</taxon>
        <taxon>Dictyostelium</taxon>
    </lineage>
</organism>
<dbReference type="Proteomes" id="UP000001064">
    <property type="component" value="Unassembled WGS sequence"/>
</dbReference>